<evidence type="ECO:0000313" key="3">
    <source>
        <dbReference type="Proteomes" id="UP000019199"/>
    </source>
</evidence>
<reference evidence="2 3" key="1">
    <citation type="submission" date="2013-10" db="EMBL/GenBank/DDBJ databases">
        <title>Antibiotic resistance diversity of beta-lactamase producers in the General Hospital Vienna.</title>
        <authorList>
            <person name="Barisic I."/>
            <person name="Mitteregger D."/>
            <person name="Hirschl A.M."/>
            <person name="Noehammer C."/>
            <person name="Wiesinger-Mayr H."/>
        </authorList>
    </citation>
    <scope>NUCLEOTIDE SEQUENCE [LARGE SCALE GENOMIC DNA]</scope>
    <source>
        <strain evidence="2 3">ISC7</strain>
    </source>
</reference>
<dbReference type="GO" id="GO:0006276">
    <property type="term" value="P:plasmid maintenance"/>
    <property type="evidence" value="ECO:0007669"/>
    <property type="project" value="InterPro"/>
</dbReference>
<dbReference type="Proteomes" id="UP000019199">
    <property type="component" value="Unassembled WGS sequence"/>
</dbReference>
<evidence type="ECO:0000259" key="1">
    <source>
        <dbReference type="Pfam" id="PF05732"/>
    </source>
</evidence>
<dbReference type="GO" id="GO:0006260">
    <property type="term" value="P:DNA replication"/>
    <property type="evidence" value="ECO:0007669"/>
    <property type="project" value="InterPro"/>
</dbReference>
<organism evidence="2 3">
    <name type="scientific">Escherichia coli ISC7</name>
    <dbReference type="NCBI Taxonomy" id="1432555"/>
    <lineage>
        <taxon>Bacteria</taxon>
        <taxon>Pseudomonadati</taxon>
        <taxon>Pseudomonadota</taxon>
        <taxon>Gammaproteobacteria</taxon>
        <taxon>Enterobacterales</taxon>
        <taxon>Enterobacteriaceae</taxon>
        <taxon>Escherichia</taxon>
    </lineage>
</organism>
<accession>W1F447</accession>
<dbReference type="InterPro" id="IPR008813">
    <property type="entry name" value="Plasmid_replication_RepL"/>
</dbReference>
<dbReference type="AlphaFoldDB" id="W1F447"/>
<dbReference type="Pfam" id="PF05732">
    <property type="entry name" value="RepL"/>
    <property type="match status" value="1"/>
</dbReference>
<name>W1F447_ECOLX</name>
<proteinExistence type="predicted"/>
<evidence type="ECO:0000313" key="2">
    <source>
        <dbReference type="EMBL" id="CDL29144.1"/>
    </source>
</evidence>
<protein>
    <recommendedName>
        <fullName evidence="1">Plasmid replication protein RepL domain-containing protein</fullName>
    </recommendedName>
</protein>
<feature type="domain" description="Plasmid replication protein RepL" evidence="1">
    <location>
        <begin position="11"/>
        <end position="139"/>
    </location>
</feature>
<sequence>MNITERTDSRKKKVLRQNITEVIDRETGNITQEITDITVQFPQEPAYVKIYIDNLCAVTKAPDSLKDVLFLILRKLDYDGYIALSTRYRKEICKLLGIKDGTLRNRLYSLSKMGIIASCGGNEYQANPNLFARGEWKKIIEQRREFEMRIKYSPNGETIITTEEIK</sequence>
<dbReference type="EMBL" id="CBWN010000145">
    <property type="protein sequence ID" value="CDL29144.1"/>
    <property type="molecule type" value="Genomic_DNA"/>
</dbReference>
<comment type="caution">
    <text evidence="2">The sequence shown here is derived from an EMBL/GenBank/DDBJ whole genome shotgun (WGS) entry which is preliminary data.</text>
</comment>